<dbReference type="InterPro" id="IPR006975">
    <property type="entry name" value="NifQ"/>
</dbReference>
<organism evidence="1 2">
    <name type="scientific">Rhodobium gokarnense</name>
    <dbReference type="NCBI Taxonomy" id="364296"/>
    <lineage>
        <taxon>Bacteria</taxon>
        <taxon>Pseudomonadati</taxon>
        <taxon>Pseudomonadota</taxon>
        <taxon>Alphaproteobacteria</taxon>
        <taxon>Hyphomicrobiales</taxon>
        <taxon>Rhodobiaceae</taxon>
        <taxon>Rhodobium</taxon>
    </lineage>
</organism>
<gene>
    <name evidence="1" type="ORF">M2319_001244</name>
</gene>
<evidence type="ECO:0000313" key="1">
    <source>
        <dbReference type="EMBL" id="MCW2306922.1"/>
    </source>
</evidence>
<keyword evidence="2" id="KW-1185">Reference proteome</keyword>
<reference evidence="2" key="1">
    <citation type="submission" date="2023-07" db="EMBL/GenBank/DDBJ databases">
        <title>Genome sequencing of Purple Non-Sulfur Bacteria from various extreme environments.</title>
        <authorList>
            <person name="Mayer M."/>
        </authorList>
    </citation>
    <scope>NUCLEOTIDE SEQUENCE [LARGE SCALE GENOMIC DNA]</scope>
    <source>
        <strain evidence="2">DSM 17935</strain>
    </source>
</reference>
<proteinExistence type="predicted"/>
<dbReference type="Pfam" id="PF04891">
    <property type="entry name" value="NifQ"/>
    <property type="match status" value="1"/>
</dbReference>
<accession>A0ABT3H940</accession>
<name>A0ABT3H940_9HYPH</name>
<dbReference type="EMBL" id="JAOQNS010000003">
    <property type="protein sequence ID" value="MCW2306922.1"/>
    <property type="molecule type" value="Genomic_DNA"/>
</dbReference>
<comment type="caution">
    <text evidence="1">The sequence shown here is derived from an EMBL/GenBank/DDBJ whole genome shotgun (WGS) entry which is preliminary data.</text>
</comment>
<protein>
    <submittedName>
        <fullName evidence="1">Nitrogen fixation protein NifQ</fullName>
    </submittedName>
</protein>
<dbReference type="Proteomes" id="UP001209755">
    <property type="component" value="Unassembled WGS sequence"/>
</dbReference>
<dbReference type="RefSeq" id="WP_264600584.1">
    <property type="nucleotide sequence ID" value="NZ_JAOQNS010000003.1"/>
</dbReference>
<sequence>MTKPLPLAAGETQTLHQALFQRLMASARGGPNDGFIAQMLASWMADRGGLPRWMGLTEAQFGDMLCRHFGRLPAVSGVRDDRDLPDDMDELEDLRALLMEFRAGQDESELWVADLVVAGCTSADHLWSDLGLFSRPQLTAMLTVNFPALAVRNDRNMKWKKFLYKQLCEREGIYVCRAPSCAVCADYAQCFAPEEE</sequence>
<evidence type="ECO:0000313" key="2">
    <source>
        <dbReference type="Proteomes" id="UP001209755"/>
    </source>
</evidence>